<dbReference type="SUPFAM" id="SSF51735">
    <property type="entry name" value="NAD(P)-binding Rossmann-fold domains"/>
    <property type="match status" value="1"/>
</dbReference>
<dbReference type="Gene3D" id="3.40.50.720">
    <property type="entry name" value="NAD(P)-binding Rossmann-like Domain"/>
    <property type="match status" value="1"/>
</dbReference>
<dbReference type="PANTHER" id="PTHR48079">
    <property type="entry name" value="PROTEIN YEEZ"/>
    <property type="match status" value="1"/>
</dbReference>
<feature type="domain" description="NAD-dependent epimerase/dehydratase" evidence="1">
    <location>
        <begin position="12"/>
        <end position="230"/>
    </location>
</feature>
<organism evidence="2">
    <name type="scientific">Streptomyces luteocolor</name>
    <dbReference type="NCBI Taxonomy" id="285500"/>
    <lineage>
        <taxon>Bacteria</taxon>
        <taxon>Bacillati</taxon>
        <taxon>Actinomycetota</taxon>
        <taxon>Actinomycetes</taxon>
        <taxon>Kitasatosporales</taxon>
        <taxon>Streptomycetaceae</taxon>
        <taxon>Streptomyces</taxon>
    </lineage>
</organism>
<dbReference type="GO" id="GO:0005737">
    <property type="term" value="C:cytoplasm"/>
    <property type="evidence" value="ECO:0007669"/>
    <property type="project" value="TreeGrafter"/>
</dbReference>
<proteinExistence type="predicted"/>
<evidence type="ECO:0000259" key="1">
    <source>
        <dbReference type="Pfam" id="PF01370"/>
    </source>
</evidence>
<protein>
    <submittedName>
        <fullName evidence="2">Oxidoreductase</fullName>
    </submittedName>
</protein>
<dbReference type="OrthoDB" id="3174087at2"/>
<dbReference type="InterPro" id="IPR036291">
    <property type="entry name" value="NAD(P)-bd_dom_sf"/>
</dbReference>
<dbReference type="InterPro" id="IPR001509">
    <property type="entry name" value="Epimerase_deHydtase"/>
</dbReference>
<dbReference type="PANTHER" id="PTHR48079:SF6">
    <property type="entry name" value="NAD(P)-BINDING DOMAIN-CONTAINING PROTEIN-RELATED"/>
    <property type="match status" value="1"/>
</dbReference>
<sequence length="332" mass="34775">MTDTEELTGTRVAVTGASGFIGGRVVERLVLSTGAEARAVVRGFGRAARLSTLPQDRLDFRTADLADSAALRQALEGCDVVVHCAFGSGGDVTERWAATVDGTANLLAAARAAGVRRVVHLSTVDVYASAEGPFDEQAPNRPADPTDHEYEQQKLAAEELALEANGPDLEVVVLQPGVVFGPWGDQWTGAQLRRPAADYAVLPSGADGGVCNAVYVDDVADAVLRACARPGVAGGRFLLAADETTTWGRFFDHFRTIRGLTPGSYDAAAADVPDWEAELYRATARVASDRAARQLGVPCATTLDEGMALVAAWAHWFGLGADSPVPDAGAAL</sequence>
<dbReference type="GO" id="GO:0004029">
    <property type="term" value="F:aldehyde dehydrogenase (NAD+) activity"/>
    <property type="evidence" value="ECO:0007669"/>
    <property type="project" value="TreeGrafter"/>
</dbReference>
<accession>A0A125SZD6</accession>
<dbReference type="Pfam" id="PF01370">
    <property type="entry name" value="Epimerase"/>
    <property type="match status" value="1"/>
</dbReference>
<dbReference type="InterPro" id="IPR051783">
    <property type="entry name" value="NAD(P)-dependent_oxidoreduct"/>
</dbReference>
<dbReference type="EMBL" id="LC122485">
    <property type="protein sequence ID" value="BAU50940.1"/>
    <property type="molecule type" value="Genomic_DNA"/>
</dbReference>
<dbReference type="RefSeq" id="WP_069885205.1">
    <property type="nucleotide sequence ID" value="NZ_BDGW01000038.1"/>
</dbReference>
<name>A0A125SZD6_9ACTN</name>
<reference evidence="2" key="1">
    <citation type="submission" date="2016-02" db="EMBL/GenBank/DDBJ databases">
        <title>BD-12 biosynthetic gene cluster.</title>
        <authorList>
            <person name="Maruyama C."/>
            <person name="Niikura H."/>
            <person name="Izumikawa M."/>
            <person name="Hashimoto J."/>
            <person name="Shin-ya K."/>
            <person name="Komatsu M."/>
            <person name="Ikeda H."/>
            <person name="Kuroda M."/>
            <person name="Sekizuka T."/>
            <person name="Ishikawa J."/>
            <person name="Hamano Y."/>
        </authorList>
    </citation>
    <scope>NUCLEOTIDE SEQUENCE</scope>
    <source>
        <strain evidence="2">NBRC 13826</strain>
    </source>
</reference>
<evidence type="ECO:0000313" key="2">
    <source>
        <dbReference type="EMBL" id="BAU50940.1"/>
    </source>
</evidence>
<dbReference type="AlphaFoldDB" id="A0A125SZD6"/>